<protein>
    <submittedName>
        <fullName evidence="1">DUF742 domain-containing protein</fullName>
    </submittedName>
</protein>
<name>A0ABT6AFA0_9ACTN</name>
<dbReference type="RefSeq" id="WP_018520079.1">
    <property type="nucleotide sequence ID" value="NZ_JARJBB010000071.1"/>
</dbReference>
<dbReference type="InterPro" id="IPR007995">
    <property type="entry name" value="DUF742"/>
</dbReference>
<dbReference type="Proteomes" id="UP001221150">
    <property type="component" value="Unassembled WGS sequence"/>
</dbReference>
<gene>
    <name evidence="1" type="ORF">P3H78_32940</name>
</gene>
<dbReference type="PANTHER" id="PTHR36221:SF1">
    <property type="entry name" value="DUF742 DOMAIN-CONTAINING PROTEIN"/>
    <property type="match status" value="1"/>
</dbReference>
<accession>A0ABT6AFA0</accession>
<organism evidence="1 2">
    <name type="scientific">Streptomyces tropicalis</name>
    <dbReference type="NCBI Taxonomy" id="3034234"/>
    <lineage>
        <taxon>Bacteria</taxon>
        <taxon>Bacillati</taxon>
        <taxon>Actinomycetota</taxon>
        <taxon>Actinomycetes</taxon>
        <taxon>Kitasatosporales</taxon>
        <taxon>Streptomycetaceae</taxon>
        <taxon>Streptomyces</taxon>
    </lineage>
</organism>
<sequence>MTTPPGGRRSRPYAGTGGRIQAPTAGLTIDTQITVSGARHEQPLSETHLSVLRLCSESSRAVSELAGLLQLPVGVITVLVADLDRLRLVTLQAPADMSRLDNVSYGLITRVLNGLKAQYQEDIKGTRRAN</sequence>
<reference evidence="1 2" key="1">
    <citation type="submission" date="2023-03" db="EMBL/GenBank/DDBJ databases">
        <title>Draft genome sequence of Streptomyces sp. K1PA1 isolated from peat swamp forest in Thailand.</title>
        <authorList>
            <person name="Klaysubun C."/>
            <person name="Duangmal K."/>
        </authorList>
    </citation>
    <scope>NUCLEOTIDE SEQUENCE [LARGE SCALE GENOMIC DNA]</scope>
    <source>
        <strain evidence="1 2">K1PA1</strain>
    </source>
</reference>
<dbReference type="PANTHER" id="PTHR36221">
    <property type="entry name" value="DUF742 DOMAIN-CONTAINING PROTEIN"/>
    <property type="match status" value="1"/>
</dbReference>
<keyword evidence="2" id="KW-1185">Reference proteome</keyword>
<evidence type="ECO:0000313" key="1">
    <source>
        <dbReference type="EMBL" id="MDF3303327.1"/>
    </source>
</evidence>
<evidence type="ECO:0000313" key="2">
    <source>
        <dbReference type="Proteomes" id="UP001221150"/>
    </source>
</evidence>
<proteinExistence type="predicted"/>
<dbReference type="EMBL" id="JARJBB010000071">
    <property type="protein sequence ID" value="MDF3303327.1"/>
    <property type="molecule type" value="Genomic_DNA"/>
</dbReference>
<dbReference type="Pfam" id="PF05331">
    <property type="entry name" value="DUF742"/>
    <property type="match status" value="1"/>
</dbReference>
<comment type="caution">
    <text evidence="1">The sequence shown here is derived from an EMBL/GenBank/DDBJ whole genome shotgun (WGS) entry which is preliminary data.</text>
</comment>